<reference evidence="2" key="1">
    <citation type="submission" date="2020-03" db="EMBL/GenBank/DDBJ databases">
        <title>The deep terrestrial virosphere.</title>
        <authorList>
            <person name="Holmfeldt K."/>
            <person name="Nilsson E."/>
            <person name="Simone D."/>
            <person name="Lopez-Fernandez M."/>
            <person name="Wu X."/>
            <person name="de Brujin I."/>
            <person name="Lundin D."/>
            <person name="Andersson A."/>
            <person name="Bertilsson S."/>
            <person name="Dopson M."/>
        </authorList>
    </citation>
    <scope>NUCLEOTIDE SEQUENCE</scope>
    <source>
        <strain evidence="2">TM448A00172</strain>
        <strain evidence="3">TM448B00344</strain>
    </source>
</reference>
<dbReference type="EMBL" id="MT143985">
    <property type="protein sequence ID" value="QJA45058.1"/>
    <property type="molecule type" value="Genomic_DNA"/>
</dbReference>
<protein>
    <submittedName>
        <fullName evidence="2">Uncharacterized protein</fullName>
    </submittedName>
</protein>
<organism evidence="2">
    <name type="scientific">viral metagenome</name>
    <dbReference type="NCBI Taxonomy" id="1070528"/>
    <lineage>
        <taxon>unclassified sequences</taxon>
        <taxon>metagenomes</taxon>
        <taxon>organismal metagenomes</taxon>
    </lineage>
</organism>
<dbReference type="EMBL" id="MT144612">
    <property type="protein sequence ID" value="QJH95057.1"/>
    <property type="molecule type" value="Genomic_DNA"/>
</dbReference>
<accession>A0A6H1ZBZ1</accession>
<keyword evidence="1" id="KW-0812">Transmembrane</keyword>
<evidence type="ECO:0000313" key="3">
    <source>
        <dbReference type="EMBL" id="QJH95057.1"/>
    </source>
</evidence>
<evidence type="ECO:0000256" key="1">
    <source>
        <dbReference type="SAM" id="Phobius"/>
    </source>
</evidence>
<dbReference type="AlphaFoldDB" id="A0A6H1ZBZ1"/>
<sequence length="75" mass="7842">MNIKQLAIGLIAGIALMSVFQFFNTKNSPEMLGAVPSNGGLIGIYNASDLTLRDGYGSALATDQHGRLITTSTSP</sequence>
<gene>
    <name evidence="2" type="ORF">TM448A00172_0017</name>
    <name evidence="3" type="ORF">TM448B00344_0003</name>
</gene>
<keyword evidence="1" id="KW-0472">Membrane</keyword>
<evidence type="ECO:0000313" key="2">
    <source>
        <dbReference type="EMBL" id="QJA45058.1"/>
    </source>
</evidence>
<proteinExistence type="predicted"/>
<feature type="transmembrane region" description="Helical" evidence="1">
    <location>
        <begin position="6"/>
        <end position="23"/>
    </location>
</feature>
<keyword evidence="1" id="KW-1133">Transmembrane helix</keyword>
<name>A0A6H1ZBZ1_9ZZZZ</name>